<dbReference type="InterPro" id="IPR050739">
    <property type="entry name" value="MFP"/>
</dbReference>
<keyword evidence="14" id="KW-1185">Reference proteome</keyword>
<evidence type="ECO:0000256" key="8">
    <source>
        <dbReference type="ARBA" id="ARBA00023136"/>
    </source>
</evidence>
<evidence type="ECO:0000313" key="13">
    <source>
        <dbReference type="EMBL" id="KFL31694.1"/>
    </source>
</evidence>
<evidence type="ECO:0000256" key="3">
    <source>
        <dbReference type="ARBA" id="ARBA00022448"/>
    </source>
</evidence>
<evidence type="ECO:0000256" key="7">
    <source>
        <dbReference type="ARBA" id="ARBA00022989"/>
    </source>
</evidence>
<keyword evidence="10" id="KW-0175">Coiled coil</keyword>
<dbReference type="PANTHER" id="PTHR30386">
    <property type="entry name" value="MEMBRANE FUSION SUBUNIT OF EMRAB-TOLC MULTIDRUG EFFLUX PUMP"/>
    <property type="match status" value="1"/>
</dbReference>
<keyword evidence="3 9" id="KW-0813">Transport</keyword>
<dbReference type="PANTHER" id="PTHR30386:SF17">
    <property type="entry name" value="ALKALINE PROTEASE SECRETION PROTEIN APRE"/>
    <property type="match status" value="1"/>
</dbReference>
<reference evidence="13 14" key="1">
    <citation type="submission" date="2014-08" db="EMBL/GenBank/DDBJ databases">
        <authorList>
            <person name="Hassan Y.I."/>
            <person name="Lepp D."/>
            <person name="Zhou T."/>
        </authorList>
    </citation>
    <scope>NUCLEOTIDE SEQUENCE [LARGE SCALE GENOMIC DNA]</scope>
    <source>
        <strain evidence="13 14">IFO13584</strain>
    </source>
</reference>
<dbReference type="STRING" id="46914.JP75_09275"/>
<evidence type="ECO:0000256" key="9">
    <source>
        <dbReference type="RuleBase" id="RU365093"/>
    </source>
</evidence>
<gene>
    <name evidence="13" type="ORF">JP75_09275</name>
</gene>
<evidence type="ECO:0000259" key="11">
    <source>
        <dbReference type="Pfam" id="PF25994"/>
    </source>
</evidence>
<dbReference type="InterPro" id="IPR058781">
    <property type="entry name" value="HH_AprE-like"/>
</dbReference>
<dbReference type="RefSeq" id="WP_035081763.1">
    <property type="nucleotide sequence ID" value="NZ_JQGC01000006.1"/>
</dbReference>
<evidence type="ECO:0000256" key="5">
    <source>
        <dbReference type="ARBA" id="ARBA00022519"/>
    </source>
</evidence>
<comment type="similarity">
    <text evidence="2 9">Belongs to the membrane fusion protein (MFP) (TC 8.A.1) family.</text>
</comment>
<evidence type="ECO:0000259" key="12">
    <source>
        <dbReference type="Pfam" id="PF26002"/>
    </source>
</evidence>
<keyword evidence="8 9" id="KW-0472">Membrane</keyword>
<sequence length="449" mass="48747">MTTIDTYAAFTAKPTSQRRGRAEQDSFALTGRVIAGSIFAILLVAGIGGWSATAKLSGAVISLGTVLVDDEVKAIQHLDGGVVRAIEVREGDVIEKDSILLRLDDVQIRTERSILVGQLAELVARQARLQAQAGQAGEIAFPDQYLSQYPGSASILAGEQQLFDSTMLNQQSLRSQLELQVAQLREEIAGLAYQDDALQEELALVREERTRMNELAGKGLIETTRLNATDRELARMMGSEGEIAASIARANARISEIELQILAIDQTGGMEALRELRTVDARLAELRDRLTEVDARQARTVIRSPVSGTVNEVAVTTLGGVITPAEKLMTIVPADADLKIEFRVATNDIDQLRLGQPVKLRFSAFNQRTTPEIGGIVTRISAAATTDPQSGQSFYLAEADPTDDLDQLGPTGLVPGMPVEVFVQTEEQVAIAYFVKPFTDQISRAFREE</sequence>
<dbReference type="OrthoDB" id="9810980at2"/>
<keyword evidence="7 9" id="KW-1133">Transmembrane helix</keyword>
<dbReference type="PRINTS" id="PR01490">
    <property type="entry name" value="RTXTOXIND"/>
</dbReference>
<dbReference type="Proteomes" id="UP000028981">
    <property type="component" value="Unassembled WGS sequence"/>
</dbReference>
<dbReference type="EMBL" id="JQGC01000006">
    <property type="protein sequence ID" value="KFL31694.1"/>
    <property type="molecule type" value="Genomic_DNA"/>
</dbReference>
<evidence type="ECO:0000256" key="4">
    <source>
        <dbReference type="ARBA" id="ARBA00022475"/>
    </source>
</evidence>
<feature type="domain" description="AprE-like beta-barrel" evidence="12">
    <location>
        <begin position="339"/>
        <end position="426"/>
    </location>
</feature>
<evidence type="ECO:0000313" key="14">
    <source>
        <dbReference type="Proteomes" id="UP000028981"/>
    </source>
</evidence>
<feature type="domain" description="AprE-like long alpha-helical hairpin" evidence="11">
    <location>
        <begin position="109"/>
        <end position="293"/>
    </location>
</feature>
<keyword evidence="5 9" id="KW-0997">Cell inner membrane</keyword>
<dbReference type="InterPro" id="IPR058982">
    <property type="entry name" value="Beta-barrel_AprE"/>
</dbReference>
<accession>A0A087M491</accession>
<dbReference type="Gene3D" id="2.40.30.170">
    <property type="match status" value="1"/>
</dbReference>
<evidence type="ECO:0000256" key="2">
    <source>
        <dbReference type="ARBA" id="ARBA00009477"/>
    </source>
</evidence>
<comment type="caution">
    <text evidence="13">The sequence shown here is derived from an EMBL/GenBank/DDBJ whole genome shotgun (WGS) entry which is preliminary data.</text>
</comment>
<dbReference type="NCBIfam" id="TIGR01843">
    <property type="entry name" value="type_I_hlyD"/>
    <property type="match status" value="1"/>
</dbReference>
<organism evidence="13 14">
    <name type="scientific">Devosia riboflavina</name>
    <dbReference type="NCBI Taxonomy" id="46914"/>
    <lineage>
        <taxon>Bacteria</taxon>
        <taxon>Pseudomonadati</taxon>
        <taxon>Pseudomonadota</taxon>
        <taxon>Alphaproteobacteria</taxon>
        <taxon>Hyphomicrobiales</taxon>
        <taxon>Devosiaceae</taxon>
        <taxon>Devosia</taxon>
    </lineage>
</organism>
<evidence type="ECO:0000256" key="1">
    <source>
        <dbReference type="ARBA" id="ARBA00004377"/>
    </source>
</evidence>
<dbReference type="GO" id="GO:0005886">
    <property type="term" value="C:plasma membrane"/>
    <property type="evidence" value="ECO:0007669"/>
    <property type="project" value="UniProtKB-SubCell"/>
</dbReference>
<name>A0A087M491_9HYPH</name>
<protein>
    <recommendedName>
        <fullName evidence="9">Membrane fusion protein (MFP) family protein</fullName>
    </recommendedName>
</protein>
<dbReference type="AlphaFoldDB" id="A0A087M491"/>
<keyword evidence="4 9" id="KW-1003">Cell membrane</keyword>
<dbReference type="InterPro" id="IPR010129">
    <property type="entry name" value="T1SS_HlyD"/>
</dbReference>
<feature type="transmembrane region" description="Helical" evidence="9">
    <location>
        <begin position="27"/>
        <end position="50"/>
    </location>
</feature>
<evidence type="ECO:0000256" key="10">
    <source>
        <dbReference type="SAM" id="Coils"/>
    </source>
</evidence>
<dbReference type="Pfam" id="PF25994">
    <property type="entry name" value="HH_AprE"/>
    <property type="match status" value="1"/>
</dbReference>
<proteinExistence type="inferred from homology"/>
<keyword evidence="6 9" id="KW-0812">Transmembrane</keyword>
<dbReference type="GO" id="GO:0015031">
    <property type="term" value="P:protein transport"/>
    <property type="evidence" value="ECO:0007669"/>
    <property type="project" value="InterPro"/>
</dbReference>
<comment type="subcellular location">
    <subcellularLocation>
        <location evidence="1 9">Cell inner membrane</location>
        <topology evidence="1 9">Single-pass membrane protein</topology>
    </subcellularLocation>
</comment>
<feature type="coiled-coil region" evidence="10">
    <location>
        <begin position="167"/>
        <end position="201"/>
    </location>
</feature>
<dbReference type="Pfam" id="PF26002">
    <property type="entry name" value="Beta-barrel_AprE"/>
    <property type="match status" value="1"/>
</dbReference>
<evidence type="ECO:0000256" key="6">
    <source>
        <dbReference type="ARBA" id="ARBA00022692"/>
    </source>
</evidence>